<dbReference type="InterPro" id="IPR025158">
    <property type="entry name" value="Mg_chelat-rel_C"/>
</dbReference>
<name>A0A1M5GJ26_9BACI</name>
<dbReference type="InterPro" id="IPR020568">
    <property type="entry name" value="Ribosomal_Su5_D2-typ_SF"/>
</dbReference>
<dbReference type="InterPro" id="IPR014721">
    <property type="entry name" value="Ribsml_uS5_D2-typ_fold_subgr"/>
</dbReference>
<proteinExistence type="inferred from homology"/>
<keyword evidence="2" id="KW-0547">Nucleotide-binding</keyword>
<dbReference type="SUPFAM" id="SSF52540">
    <property type="entry name" value="P-loop containing nucleoside triphosphate hydrolases"/>
    <property type="match status" value="1"/>
</dbReference>
<evidence type="ECO:0000256" key="1">
    <source>
        <dbReference type="ARBA" id="ARBA00006354"/>
    </source>
</evidence>
<reference evidence="5 6" key="1">
    <citation type="submission" date="2016-11" db="EMBL/GenBank/DDBJ databases">
        <authorList>
            <person name="Jaros S."/>
            <person name="Januszkiewicz K."/>
            <person name="Wedrychowicz H."/>
        </authorList>
    </citation>
    <scope>NUCLEOTIDE SEQUENCE [LARGE SCALE GENOMIC DNA]</scope>
    <source>
        <strain evidence="5 6">IBRC-M 10683</strain>
    </source>
</reference>
<sequence length="514" mass="56617">MMATVISSIGLKGMEGYRVQVEVQLIPGVEGICIVGLPDASVKESKDRVMAALHSNECGIPEKRIIINLSPAEQKKNSPIFDLAMAIGIMKEAGEIKHAIPKDAAFLGVLSLDGSIKPVEGMLPAIVAAKKEGFKTLYLPSMKDTPLSHIDGIEIRFVETLQEVIESFSGQLTTSIFTSSHTTEPPQVVTPSYDKDFKHILGHQKAKRALEIAAAGGHNVLMVGPPGCGKSLLAETFQSILPPLQQESSFDVMSIYQLAGVSNPNYQIPPYRDPHHSASAVSLIGGGANPKPGEVSLAHHGVLFLDEMAEFPKRTLDMLRQPLETSKVTISRAATTVTYPAQFILLAAMNPCPCGFLGSRYRYCTCTPKQILTYNNRVSGPIEDRIDILLELDTVVLDKESEQDNETSDEIRSRVIDARNIQYKRYDSETYNAIISNEQLTSYCQLTEEQKRMIQQWASKYNWSTRVQMKILRLARTISDLSGHETITNESIWEAVTMRRGSGGKAQRKTPVNG</sequence>
<dbReference type="Pfam" id="PF13335">
    <property type="entry name" value="Mg_chelatase_C"/>
    <property type="match status" value="1"/>
</dbReference>
<dbReference type="EMBL" id="FQVW01000013">
    <property type="protein sequence ID" value="SHG03676.1"/>
    <property type="molecule type" value="Genomic_DNA"/>
</dbReference>
<dbReference type="Proteomes" id="UP000183988">
    <property type="component" value="Unassembled WGS sequence"/>
</dbReference>
<comment type="similarity">
    <text evidence="1">Belongs to the Mg-chelatase subunits D/I family. ComM subfamily.</text>
</comment>
<dbReference type="STRING" id="930117.SAMN05216225_101331"/>
<dbReference type="InterPro" id="IPR045006">
    <property type="entry name" value="CHLI-like"/>
</dbReference>
<dbReference type="PANTHER" id="PTHR32039">
    <property type="entry name" value="MAGNESIUM-CHELATASE SUBUNIT CHLI"/>
    <property type="match status" value="1"/>
</dbReference>
<feature type="domain" description="AAA+ ATPase" evidence="4">
    <location>
        <begin position="216"/>
        <end position="387"/>
    </location>
</feature>
<dbReference type="GO" id="GO:0003677">
    <property type="term" value="F:DNA binding"/>
    <property type="evidence" value="ECO:0007669"/>
    <property type="project" value="InterPro"/>
</dbReference>
<dbReference type="InterPro" id="IPR027417">
    <property type="entry name" value="P-loop_NTPase"/>
</dbReference>
<organism evidence="5 6">
    <name type="scientific">Ornithinibacillus halophilus</name>
    <dbReference type="NCBI Taxonomy" id="930117"/>
    <lineage>
        <taxon>Bacteria</taxon>
        <taxon>Bacillati</taxon>
        <taxon>Bacillota</taxon>
        <taxon>Bacilli</taxon>
        <taxon>Bacillales</taxon>
        <taxon>Bacillaceae</taxon>
        <taxon>Ornithinibacillus</taxon>
    </lineage>
</organism>
<accession>A0A1M5GJ26</accession>
<keyword evidence="3" id="KW-0067">ATP-binding</keyword>
<dbReference type="InterPro" id="IPR003593">
    <property type="entry name" value="AAA+_ATPase"/>
</dbReference>
<dbReference type="AlphaFoldDB" id="A0A1M5GJ26"/>
<dbReference type="PRINTS" id="PR01657">
    <property type="entry name" value="MCMFAMILY"/>
</dbReference>
<dbReference type="InterPro" id="IPR000523">
    <property type="entry name" value="Mg_chelatse_chII-like_cat_dom"/>
</dbReference>
<evidence type="ECO:0000313" key="6">
    <source>
        <dbReference type="Proteomes" id="UP000183988"/>
    </source>
</evidence>
<evidence type="ECO:0000256" key="2">
    <source>
        <dbReference type="ARBA" id="ARBA00022741"/>
    </source>
</evidence>
<dbReference type="SMART" id="SM00382">
    <property type="entry name" value="AAA"/>
    <property type="match status" value="1"/>
</dbReference>
<dbReference type="Pfam" id="PF13541">
    <property type="entry name" value="ChlI"/>
    <property type="match status" value="1"/>
</dbReference>
<dbReference type="GO" id="GO:0005524">
    <property type="term" value="F:ATP binding"/>
    <property type="evidence" value="ECO:0007669"/>
    <property type="project" value="UniProtKB-KW"/>
</dbReference>
<dbReference type="InterPro" id="IPR001208">
    <property type="entry name" value="MCM_dom"/>
</dbReference>
<dbReference type="Gene3D" id="3.30.230.10">
    <property type="match status" value="1"/>
</dbReference>
<dbReference type="SUPFAM" id="SSF54211">
    <property type="entry name" value="Ribosomal protein S5 domain 2-like"/>
    <property type="match status" value="1"/>
</dbReference>
<dbReference type="Pfam" id="PF01078">
    <property type="entry name" value="Mg_chelatase"/>
    <property type="match status" value="1"/>
</dbReference>
<protein>
    <submittedName>
        <fullName evidence="5">Magnesium chelatase family protein</fullName>
    </submittedName>
</protein>
<evidence type="ECO:0000259" key="4">
    <source>
        <dbReference type="SMART" id="SM00382"/>
    </source>
</evidence>
<dbReference type="NCBIfam" id="TIGR00368">
    <property type="entry name" value="YifB family Mg chelatase-like AAA ATPase"/>
    <property type="match status" value="1"/>
</dbReference>
<gene>
    <name evidence="5" type="ORF">SAMN05216225_101331</name>
</gene>
<dbReference type="InterPro" id="IPR004482">
    <property type="entry name" value="Mg_chelat-rel"/>
</dbReference>
<dbReference type="Gene3D" id="3.40.50.300">
    <property type="entry name" value="P-loop containing nucleotide triphosphate hydrolases"/>
    <property type="match status" value="1"/>
</dbReference>
<dbReference type="PANTHER" id="PTHR32039:SF7">
    <property type="entry name" value="COMPETENCE PROTEIN COMM"/>
    <property type="match status" value="1"/>
</dbReference>
<keyword evidence="6" id="KW-1185">Reference proteome</keyword>
<evidence type="ECO:0000256" key="3">
    <source>
        <dbReference type="ARBA" id="ARBA00022840"/>
    </source>
</evidence>
<evidence type="ECO:0000313" key="5">
    <source>
        <dbReference type="EMBL" id="SHG03676.1"/>
    </source>
</evidence>